<evidence type="ECO:0000313" key="3">
    <source>
        <dbReference type="Proteomes" id="UP001175261"/>
    </source>
</evidence>
<dbReference type="AlphaFoldDB" id="A0AA39GC14"/>
<dbReference type="InterPro" id="IPR013749">
    <property type="entry name" value="PM/HMP-P_kinase-1"/>
</dbReference>
<evidence type="ECO:0000259" key="1">
    <source>
        <dbReference type="Pfam" id="PF08543"/>
    </source>
</evidence>
<dbReference type="GO" id="GO:0005829">
    <property type="term" value="C:cytosol"/>
    <property type="evidence" value="ECO:0007669"/>
    <property type="project" value="TreeGrafter"/>
</dbReference>
<dbReference type="EMBL" id="JAPDFR010000008">
    <property type="protein sequence ID" value="KAK0384281.1"/>
    <property type="molecule type" value="Genomic_DNA"/>
</dbReference>
<dbReference type="PANTHER" id="PTHR20858">
    <property type="entry name" value="PHOSPHOMETHYLPYRIMIDINE KINASE"/>
    <property type="match status" value="1"/>
</dbReference>
<proteinExistence type="predicted"/>
<name>A0AA39GC14_SARSR</name>
<accession>A0AA39GC14</accession>
<gene>
    <name evidence="2" type="ORF">NLU13_8369</name>
</gene>
<protein>
    <recommendedName>
        <fullName evidence="1">Pyridoxamine kinase/Phosphomethylpyrimidine kinase domain-containing protein</fullName>
    </recommendedName>
</protein>
<reference evidence="2" key="1">
    <citation type="submission" date="2022-10" db="EMBL/GenBank/DDBJ databases">
        <title>Determination and structural analysis of whole genome sequence of Sarocladium strictum F4-1.</title>
        <authorList>
            <person name="Hu L."/>
            <person name="Jiang Y."/>
        </authorList>
    </citation>
    <scope>NUCLEOTIDE SEQUENCE</scope>
    <source>
        <strain evidence="2">F4-1</strain>
    </source>
</reference>
<evidence type="ECO:0000313" key="2">
    <source>
        <dbReference type="EMBL" id="KAK0384281.1"/>
    </source>
</evidence>
<dbReference type="GO" id="GO:0009228">
    <property type="term" value="P:thiamine biosynthetic process"/>
    <property type="evidence" value="ECO:0007669"/>
    <property type="project" value="TreeGrafter"/>
</dbReference>
<feature type="domain" description="Pyridoxamine kinase/Phosphomethylpyrimidine kinase" evidence="1">
    <location>
        <begin position="24"/>
        <end position="261"/>
    </location>
</feature>
<dbReference type="GO" id="GO:0008902">
    <property type="term" value="F:hydroxymethylpyrimidine kinase activity"/>
    <property type="evidence" value="ECO:0007669"/>
    <property type="project" value="TreeGrafter"/>
</dbReference>
<dbReference type="InterPro" id="IPR029056">
    <property type="entry name" value="Ribokinase-like"/>
</dbReference>
<organism evidence="2 3">
    <name type="scientific">Sarocladium strictum</name>
    <name type="common">Black bundle disease fungus</name>
    <name type="synonym">Acremonium strictum</name>
    <dbReference type="NCBI Taxonomy" id="5046"/>
    <lineage>
        <taxon>Eukaryota</taxon>
        <taxon>Fungi</taxon>
        <taxon>Dikarya</taxon>
        <taxon>Ascomycota</taxon>
        <taxon>Pezizomycotina</taxon>
        <taxon>Sordariomycetes</taxon>
        <taxon>Hypocreomycetidae</taxon>
        <taxon>Hypocreales</taxon>
        <taxon>Sarocladiaceae</taxon>
        <taxon>Sarocladium</taxon>
    </lineage>
</organism>
<dbReference type="SUPFAM" id="SSF53613">
    <property type="entry name" value="Ribokinase-like"/>
    <property type="match status" value="1"/>
</dbReference>
<comment type="caution">
    <text evidence="2">The sequence shown here is derived from an EMBL/GenBank/DDBJ whole genome shotgun (WGS) entry which is preliminary data.</text>
</comment>
<dbReference type="PANTHER" id="PTHR20858:SF17">
    <property type="entry name" value="HYDROXYMETHYLPYRIMIDINE_PHOSPHOMETHYLPYRIMIDINE KINASE THI20-RELATED"/>
    <property type="match status" value="1"/>
</dbReference>
<dbReference type="Proteomes" id="UP001175261">
    <property type="component" value="Unassembled WGS sequence"/>
</dbReference>
<dbReference type="Gene3D" id="3.40.1190.20">
    <property type="match status" value="1"/>
</dbReference>
<dbReference type="GO" id="GO:0008972">
    <property type="term" value="F:phosphomethylpyrimidine kinase activity"/>
    <property type="evidence" value="ECO:0007669"/>
    <property type="project" value="TreeGrafter"/>
</dbReference>
<dbReference type="Pfam" id="PF08543">
    <property type="entry name" value="Phos_pyr_kin"/>
    <property type="match status" value="1"/>
</dbReference>
<keyword evidence="3" id="KW-1185">Reference proteome</keyword>
<sequence>MNNNATIQAEGVLVFGCLEDSRNSGLGADERAIAAQQSPLKLVSTSKVVRDGEGRISIVDASHADVDEEIRRLGPDFSYGVVKIGVISSLPVLQLVCAFLQRRQRRATVVVDMEAILRTYSAPNEALVTALVADLLPQTDILFASVPEAETMLKASGTPAEHPRGLGDLKGMAQALQRLGPANVVIKTEMFDVADQWTTLQYVMCAGSELSMDRHYFFNPAGFSGASYSVPAAAAARMAQGSSAGDAVSFGFRFAEDMLKRGDHFAT</sequence>